<dbReference type="EMBL" id="BMWE01000001">
    <property type="protein sequence ID" value="GGY01373.1"/>
    <property type="molecule type" value="Genomic_DNA"/>
</dbReference>
<dbReference type="Pfam" id="PF00881">
    <property type="entry name" value="Nitroreductase"/>
    <property type="match status" value="1"/>
</dbReference>
<dbReference type="PANTHER" id="PTHR43673">
    <property type="entry name" value="NAD(P)H NITROREDUCTASE YDGI-RELATED"/>
    <property type="match status" value="1"/>
</dbReference>
<dbReference type="CDD" id="cd02062">
    <property type="entry name" value="Nitro_FMN_reductase"/>
    <property type="match status" value="1"/>
</dbReference>
<gene>
    <name evidence="4" type="ORF">GCM10010384_01150</name>
</gene>
<comment type="similarity">
    <text evidence="1">Belongs to the nitroreductase family.</text>
</comment>
<dbReference type="Proteomes" id="UP000653308">
    <property type="component" value="Unassembled WGS sequence"/>
</dbReference>
<evidence type="ECO:0000256" key="1">
    <source>
        <dbReference type="ARBA" id="ARBA00007118"/>
    </source>
</evidence>
<evidence type="ECO:0000259" key="3">
    <source>
        <dbReference type="Pfam" id="PF00881"/>
    </source>
</evidence>
<name>A0ABQ2Z0R0_9ACTN</name>
<keyword evidence="5" id="KW-1185">Reference proteome</keyword>
<feature type="domain" description="Nitroreductase" evidence="3">
    <location>
        <begin position="15"/>
        <end position="176"/>
    </location>
</feature>
<sequence>MTSEPPLTCTELLTTTRTVRRRLDLDREVDPELVKDCLRIALQAPNGNNRQNWRWILLTDQRIRAAVAEVYRAAFYDRNAQALARLDERPAGTRSVLTAARTLADRIHRVPVLVIPCLELAGGRLPEGNQAGLWASLLPAAWSYALAARSRGLVTAWTTVHLDREREVADLLGLPPTVRQGALLPTAYPSGTTFRPGPRMPLEEVLHHDGWQGGG</sequence>
<evidence type="ECO:0000313" key="5">
    <source>
        <dbReference type="Proteomes" id="UP000653308"/>
    </source>
</evidence>
<organism evidence="4 5">
    <name type="scientific">Streptomyces djakartensis</name>
    <dbReference type="NCBI Taxonomy" id="68193"/>
    <lineage>
        <taxon>Bacteria</taxon>
        <taxon>Bacillati</taxon>
        <taxon>Actinomycetota</taxon>
        <taxon>Actinomycetes</taxon>
        <taxon>Kitasatosporales</taxon>
        <taxon>Streptomycetaceae</taxon>
        <taxon>Streptomyces</taxon>
    </lineage>
</organism>
<comment type="caution">
    <text evidence="4">The sequence shown here is derived from an EMBL/GenBank/DDBJ whole genome shotgun (WGS) entry which is preliminary data.</text>
</comment>
<evidence type="ECO:0000313" key="4">
    <source>
        <dbReference type="EMBL" id="GGY01373.1"/>
    </source>
</evidence>
<proteinExistence type="inferred from homology"/>
<dbReference type="InterPro" id="IPR000415">
    <property type="entry name" value="Nitroreductase-like"/>
</dbReference>
<dbReference type="SUPFAM" id="SSF55469">
    <property type="entry name" value="FMN-dependent nitroreductase-like"/>
    <property type="match status" value="1"/>
</dbReference>
<dbReference type="InterPro" id="IPR029479">
    <property type="entry name" value="Nitroreductase"/>
</dbReference>
<dbReference type="RefSeq" id="WP_190195653.1">
    <property type="nucleotide sequence ID" value="NZ_BMWE01000001.1"/>
</dbReference>
<protein>
    <submittedName>
        <fullName evidence="4">Oxidoreductase</fullName>
    </submittedName>
</protein>
<dbReference type="Gene3D" id="3.40.109.10">
    <property type="entry name" value="NADH Oxidase"/>
    <property type="match status" value="1"/>
</dbReference>
<keyword evidence="2" id="KW-0560">Oxidoreductase</keyword>
<reference evidence="5" key="1">
    <citation type="journal article" date="2019" name="Int. J. Syst. Evol. Microbiol.">
        <title>The Global Catalogue of Microorganisms (GCM) 10K type strain sequencing project: providing services to taxonomists for standard genome sequencing and annotation.</title>
        <authorList>
            <consortium name="The Broad Institute Genomics Platform"/>
            <consortium name="The Broad Institute Genome Sequencing Center for Infectious Disease"/>
            <person name="Wu L."/>
            <person name="Ma J."/>
        </authorList>
    </citation>
    <scope>NUCLEOTIDE SEQUENCE [LARGE SCALE GENOMIC DNA]</scope>
    <source>
        <strain evidence="5">JCM 4957</strain>
    </source>
</reference>
<evidence type="ECO:0000256" key="2">
    <source>
        <dbReference type="ARBA" id="ARBA00023002"/>
    </source>
</evidence>
<dbReference type="PANTHER" id="PTHR43673:SF10">
    <property type="entry name" value="NADH DEHYDROGENASE_NAD(P)H NITROREDUCTASE XCC3605-RELATED"/>
    <property type="match status" value="1"/>
</dbReference>
<accession>A0ABQ2Z0R0</accession>